<accession>A0ABD1F1L5</accession>
<evidence type="ECO:0000313" key="2">
    <source>
        <dbReference type="Proteomes" id="UP001566132"/>
    </source>
</evidence>
<sequence>MLINPINIINLLLLTFKSQNLPNTPTTEKERAIAKEVEDIITRTSNDVSWEFETHDTLEFDDPLEEHEAIIIEDEEEVQRYLGDSDFTPQPLCAPGNEPLSFEYKKKAVEFWKSGKTGNLKLSTVRARFKKVQSIMQLTRWENAINQGGTYKEKLAKISQFSLDRFMEAVERRLPVHNIAIRRWALQANRDVKLDSFKASEK</sequence>
<reference evidence="1 2" key="1">
    <citation type="submission" date="2024-05" db="EMBL/GenBank/DDBJ databases">
        <title>Genetic variation in Jamaican populations of the coffee berry borer (Hypothenemus hampei).</title>
        <authorList>
            <person name="Errbii M."/>
            <person name="Myrie A."/>
        </authorList>
    </citation>
    <scope>NUCLEOTIDE SEQUENCE [LARGE SCALE GENOMIC DNA]</scope>
    <source>
        <strain evidence="1">JA-Hopewell-2020-01-JO</strain>
        <tissue evidence="1">Whole body</tissue>
    </source>
</reference>
<dbReference type="Proteomes" id="UP001566132">
    <property type="component" value="Unassembled WGS sequence"/>
</dbReference>
<dbReference type="EMBL" id="JBDJPC010000003">
    <property type="protein sequence ID" value="KAL1509145.1"/>
    <property type="molecule type" value="Genomic_DNA"/>
</dbReference>
<proteinExistence type="predicted"/>
<name>A0ABD1F1L5_HYPHA</name>
<comment type="caution">
    <text evidence="1">The sequence shown here is derived from an EMBL/GenBank/DDBJ whole genome shotgun (WGS) entry which is preliminary data.</text>
</comment>
<organism evidence="1 2">
    <name type="scientific">Hypothenemus hampei</name>
    <name type="common">Coffee berry borer</name>
    <dbReference type="NCBI Taxonomy" id="57062"/>
    <lineage>
        <taxon>Eukaryota</taxon>
        <taxon>Metazoa</taxon>
        <taxon>Ecdysozoa</taxon>
        <taxon>Arthropoda</taxon>
        <taxon>Hexapoda</taxon>
        <taxon>Insecta</taxon>
        <taxon>Pterygota</taxon>
        <taxon>Neoptera</taxon>
        <taxon>Endopterygota</taxon>
        <taxon>Coleoptera</taxon>
        <taxon>Polyphaga</taxon>
        <taxon>Cucujiformia</taxon>
        <taxon>Curculionidae</taxon>
        <taxon>Scolytinae</taxon>
        <taxon>Hypothenemus</taxon>
    </lineage>
</organism>
<dbReference type="AlphaFoldDB" id="A0ABD1F1L5"/>
<gene>
    <name evidence="1" type="ORF">ABEB36_003930</name>
</gene>
<protein>
    <submittedName>
        <fullName evidence="1">Uncharacterized protein</fullName>
    </submittedName>
</protein>
<keyword evidence="2" id="KW-1185">Reference proteome</keyword>
<evidence type="ECO:0000313" key="1">
    <source>
        <dbReference type="EMBL" id="KAL1509145.1"/>
    </source>
</evidence>